<organism evidence="3 4">
    <name type="scientific">Micromonospora craterilacus</name>
    <dbReference type="NCBI Taxonomy" id="1655439"/>
    <lineage>
        <taxon>Bacteria</taxon>
        <taxon>Bacillati</taxon>
        <taxon>Actinomycetota</taxon>
        <taxon>Actinomycetes</taxon>
        <taxon>Micromonosporales</taxon>
        <taxon>Micromonosporaceae</taxon>
        <taxon>Micromonospora</taxon>
    </lineage>
</organism>
<dbReference type="EMBL" id="POTY01000090">
    <property type="protein sequence ID" value="PZG17268.1"/>
    <property type="molecule type" value="Genomic_DNA"/>
</dbReference>
<dbReference type="GO" id="GO:0006508">
    <property type="term" value="P:proteolysis"/>
    <property type="evidence" value="ECO:0007669"/>
    <property type="project" value="InterPro"/>
</dbReference>
<dbReference type="Proteomes" id="UP000248924">
    <property type="component" value="Unassembled WGS sequence"/>
</dbReference>
<dbReference type="NCBIfam" id="NF047446">
    <property type="entry name" value="barrel_OmpL47"/>
    <property type="match status" value="1"/>
</dbReference>
<evidence type="ECO:0000256" key="1">
    <source>
        <dbReference type="PROSITE-ProRule" id="PRU01240"/>
    </source>
</evidence>
<dbReference type="AlphaFoldDB" id="A0A2W2EXP4"/>
<name>A0A2W2EXP4_9ACTN</name>
<dbReference type="InterPro" id="IPR036852">
    <property type="entry name" value="Peptidase_S8/S53_dom_sf"/>
</dbReference>
<dbReference type="Gene3D" id="3.40.50.200">
    <property type="entry name" value="Peptidase S8/S53 domain"/>
    <property type="match status" value="1"/>
</dbReference>
<dbReference type="InterPro" id="IPR058094">
    <property type="entry name" value="Ig-like_OmpL47-like"/>
</dbReference>
<evidence type="ECO:0000259" key="2">
    <source>
        <dbReference type="Pfam" id="PF00082"/>
    </source>
</evidence>
<keyword evidence="4" id="KW-1185">Reference proteome</keyword>
<comment type="caution">
    <text evidence="3">The sequence shown here is derived from an EMBL/GenBank/DDBJ whole genome shotgun (WGS) entry which is preliminary data.</text>
</comment>
<evidence type="ECO:0000313" key="3">
    <source>
        <dbReference type="EMBL" id="PZG17268.1"/>
    </source>
</evidence>
<protein>
    <recommendedName>
        <fullName evidence="2">Peptidase S8/S53 domain-containing protein</fullName>
    </recommendedName>
</protein>
<feature type="domain" description="Peptidase S8/S53" evidence="2">
    <location>
        <begin position="61"/>
        <end position="303"/>
    </location>
</feature>
<gene>
    <name evidence="3" type="ORF">C1I95_15835</name>
</gene>
<dbReference type="GO" id="GO:0004252">
    <property type="term" value="F:serine-type endopeptidase activity"/>
    <property type="evidence" value="ECO:0007669"/>
    <property type="project" value="InterPro"/>
</dbReference>
<dbReference type="SUPFAM" id="SSF52743">
    <property type="entry name" value="Subtilisin-like"/>
    <property type="match status" value="1"/>
</dbReference>
<proteinExistence type="inferred from homology"/>
<reference evidence="3 4" key="1">
    <citation type="submission" date="2018-01" db="EMBL/GenBank/DDBJ databases">
        <title>Draft genome sequence of Jishengella sp. NA12.</title>
        <authorList>
            <person name="Sahin N."/>
            <person name="Ay H."/>
            <person name="Saygin H."/>
        </authorList>
    </citation>
    <scope>NUCLEOTIDE SEQUENCE [LARGE SCALE GENOMIC DNA]</scope>
    <source>
        <strain evidence="3 4">NA12</strain>
    </source>
</reference>
<dbReference type="Pfam" id="PF00082">
    <property type="entry name" value="Peptidase_S8"/>
    <property type="match status" value="1"/>
</dbReference>
<comment type="similarity">
    <text evidence="1">Belongs to the peptidase S8 family.</text>
</comment>
<sequence>MQGYLRPASEGIDADFAHRDPRTRGAGIRIVDLEYDWNPFHEDLQLDWSTDLGGTAFPRVTTFADEHGTAVFGQLVARDNGYGITGGVPDATMYGMSPVRQVTPSRTSWVPAEAMVYASQFLEPGDALLIEQQTVGPNGGTRYVPIEWMQSAFDATVLLTQLGVTVVATGGNGGENLDGPEFLGRFNRSVRDSGAIIVGAGSNTTRERLSFSVYGSRVDLQGWGQNITTTGSNGNLQGGTTPANINIRYTRSFGGTSGAGPIVTSAVVAIQSYLKATDQEVWSAAQIAELLKETGTPQGGNTVQQIGPLPNLRSALKKIEVDAPTSTIELTQDPPRQGDWYVNPTVRLSAEDGWGSGVNRIEYRLNSGPWETYDEPFPVLTAGQHTISYRATDHNGNVEEANDLTFRNLGQPVTATAQARCVAGKAYVAVQARNDHDGPVTIALETTYGDKSFTNVAPTGNAYQQFATRTASLAAGTVTVRATGSVNGADMSTVFTAQHPGVNCAN</sequence>
<accession>A0A2W2EXP4</accession>
<evidence type="ECO:0000313" key="4">
    <source>
        <dbReference type="Proteomes" id="UP000248924"/>
    </source>
</evidence>
<comment type="caution">
    <text evidence="1">Lacks conserved residue(s) required for the propagation of feature annotation.</text>
</comment>
<dbReference type="InterPro" id="IPR000209">
    <property type="entry name" value="Peptidase_S8/S53_dom"/>
</dbReference>
<dbReference type="PROSITE" id="PS51892">
    <property type="entry name" value="SUBTILASE"/>
    <property type="match status" value="1"/>
</dbReference>